<keyword evidence="1" id="KW-1133">Transmembrane helix</keyword>
<evidence type="ECO:0000313" key="2">
    <source>
        <dbReference type="EMBL" id="VAW55245.1"/>
    </source>
</evidence>
<name>A0A3B0WHC7_9ZZZZ</name>
<dbReference type="AlphaFoldDB" id="A0A3B0WHC7"/>
<evidence type="ECO:0000256" key="1">
    <source>
        <dbReference type="SAM" id="Phobius"/>
    </source>
</evidence>
<protein>
    <recommendedName>
        <fullName evidence="3">HEAT repeat domain-containing protein</fullName>
    </recommendedName>
</protein>
<dbReference type="SUPFAM" id="SSF48371">
    <property type="entry name" value="ARM repeat"/>
    <property type="match status" value="1"/>
</dbReference>
<dbReference type="InterPro" id="IPR016024">
    <property type="entry name" value="ARM-type_fold"/>
</dbReference>
<proteinExistence type="predicted"/>
<evidence type="ECO:0008006" key="3">
    <source>
        <dbReference type="Google" id="ProtNLM"/>
    </source>
</evidence>
<dbReference type="Gene3D" id="1.25.10.10">
    <property type="entry name" value="Leucine-rich Repeat Variant"/>
    <property type="match status" value="1"/>
</dbReference>
<keyword evidence="1" id="KW-0472">Membrane</keyword>
<dbReference type="Pfam" id="PF13646">
    <property type="entry name" value="HEAT_2"/>
    <property type="match status" value="1"/>
</dbReference>
<feature type="transmembrane region" description="Helical" evidence="1">
    <location>
        <begin position="14"/>
        <end position="39"/>
    </location>
</feature>
<reference evidence="2" key="1">
    <citation type="submission" date="2018-06" db="EMBL/GenBank/DDBJ databases">
        <authorList>
            <person name="Zhirakovskaya E."/>
        </authorList>
    </citation>
    <scope>NUCLEOTIDE SEQUENCE</scope>
</reference>
<keyword evidence="1" id="KW-0812">Transmembrane</keyword>
<accession>A0A3B0WHC7</accession>
<gene>
    <name evidence="2" type="ORF">MNBD_GAMMA06-1031</name>
</gene>
<sequence length="355" mass="41112">MVLFSALNSISDPVLYYLANGVLIINALVILLLIQVIIIRIYGVYQHRSNDIGRKIWRPILAEMMQAYPENIPKLQHKHRHVFLHEWNKFYFMLRGETADRLQKLSRQQGLDIIAKKYVQNKNMQKKLLGIITLGHMQEYSIWNKLIDFTHSEHSILSLTAAQALVDIDSKSAVAYLMPHIIKRRDWPLARVAMMLNSADSTQLTTTLSKTIEKASINDIPHILKFLSSSHFDPKISKLCKRLSNSDDNRIISTCIKIAKDEYGLILAREHANSSEWHIRLHVATALGRMGLQEDVKILIKLMSDTEWWVRYRSAQSLAQMPFIHLTDLKQIRNKLQDRYARDILQQVISEQALN</sequence>
<dbReference type="InterPro" id="IPR011989">
    <property type="entry name" value="ARM-like"/>
</dbReference>
<dbReference type="EMBL" id="UOFD01000087">
    <property type="protein sequence ID" value="VAW55245.1"/>
    <property type="molecule type" value="Genomic_DNA"/>
</dbReference>
<organism evidence="2">
    <name type="scientific">hydrothermal vent metagenome</name>
    <dbReference type="NCBI Taxonomy" id="652676"/>
    <lineage>
        <taxon>unclassified sequences</taxon>
        <taxon>metagenomes</taxon>
        <taxon>ecological metagenomes</taxon>
    </lineage>
</organism>